<feature type="region of interest" description="Disordered" evidence="1">
    <location>
        <begin position="116"/>
        <end position="158"/>
    </location>
</feature>
<feature type="compositionally biased region" description="Basic and acidic residues" evidence="1">
    <location>
        <begin position="116"/>
        <end position="132"/>
    </location>
</feature>
<evidence type="ECO:0000256" key="1">
    <source>
        <dbReference type="SAM" id="MobiDB-lite"/>
    </source>
</evidence>
<evidence type="ECO:0000313" key="2">
    <source>
        <dbReference type="EMBL" id="KAH0618833.1"/>
    </source>
</evidence>
<dbReference type="EMBL" id="JAIPUX010005289">
    <property type="protein sequence ID" value="KAH0618833.1"/>
    <property type="molecule type" value="Genomic_DNA"/>
</dbReference>
<feature type="compositionally biased region" description="Polar residues" evidence="1">
    <location>
        <begin position="133"/>
        <end position="142"/>
    </location>
</feature>
<proteinExistence type="predicted"/>
<feature type="compositionally biased region" description="Basic residues" evidence="1">
    <location>
        <begin position="77"/>
        <end position="87"/>
    </location>
</feature>
<reference evidence="2 3" key="1">
    <citation type="journal article" date="2022" name="Gigascience">
        <title>A chromosome-level genome assembly and annotation of the desert horned lizard, Phrynosoma platyrhinos, provides insight into chromosomal rearrangements among reptiles.</title>
        <authorList>
            <person name="Koochekian N."/>
            <person name="Ascanio A."/>
            <person name="Farleigh K."/>
            <person name="Card D.C."/>
            <person name="Schield D.R."/>
            <person name="Castoe T.A."/>
            <person name="Jezkova T."/>
        </authorList>
    </citation>
    <scope>NUCLEOTIDE SEQUENCE [LARGE SCALE GENOMIC DNA]</scope>
    <source>
        <strain evidence="2">NK-2021</strain>
    </source>
</reference>
<dbReference type="Proteomes" id="UP000826234">
    <property type="component" value="Unassembled WGS sequence"/>
</dbReference>
<accession>A0ABQ7SNH1</accession>
<gene>
    <name evidence="2" type="ORF">JD844_018329</name>
</gene>
<evidence type="ECO:0000313" key="3">
    <source>
        <dbReference type="Proteomes" id="UP000826234"/>
    </source>
</evidence>
<name>A0ABQ7SNH1_PHRPL</name>
<protein>
    <submittedName>
        <fullName evidence="2">Uncharacterized protein</fullName>
    </submittedName>
</protein>
<sequence length="158" mass="18260">MYPRGGRGHWFPQAYMPNRNFQRGGWDMPQHNCFSDMPGPGWGQFNPRKQRAYDNFDNYRGSYRGRGRRRPEGYFREKHHHRGHSYRGSKSSFLEGSYHHASRYLCLITTNKKENDFSEKTEAHSATSKETKQGTGDSASSVKKTDSPKVVMGESYAV</sequence>
<feature type="region of interest" description="Disordered" evidence="1">
    <location>
        <begin position="56"/>
        <end position="90"/>
    </location>
</feature>
<organism evidence="2 3">
    <name type="scientific">Phrynosoma platyrhinos</name>
    <name type="common">Desert horned lizard</name>
    <dbReference type="NCBI Taxonomy" id="52577"/>
    <lineage>
        <taxon>Eukaryota</taxon>
        <taxon>Metazoa</taxon>
        <taxon>Chordata</taxon>
        <taxon>Craniata</taxon>
        <taxon>Vertebrata</taxon>
        <taxon>Euteleostomi</taxon>
        <taxon>Lepidosauria</taxon>
        <taxon>Squamata</taxon>
        <taxon>Bifurcata</taxon>
        <taxon>Unidentata</taxon>
        <taxon>Episquamata</taxon>
        <taxon>Toxicofera</taxon>
        <taxon>Iguania</taxon>
        <taxon>Phrynosomatidae</taxon>
        <taxon>Phrynosomatinae</taxon>
        <taxon>Phrynosoma</taxon>
    </lineage>
</organism>
<keyword evidence="3" id="KW-1185">Reference proteome</keyword>
<comment type="caution">
    <text evidence="2">The sequence shown here is derived from an EMBL/GenBank/DDBJ whole genome shotgun (WGS) entry which is preliminary data.</text>
</comment>